<dbReference type="SUPFAM" id="SSF53474">
    <property type="entry name" value="alpha/beta-Hydrolases"/>
    <property type="match status" value="1"/>
</dbReference>
<feature type="region of interest" description="Disordered" evidence="7">
    <location>
        <begin position="391"/>
        <end position="413"/>
    </location>
</feature>
<dbReference type="InterPro" id="IPR029058">
    <property type="entry name" value="AB_hydrolase_fold"/>
</dbReference>
<dbReference type="InParanoid" id="A0A317XXL2"/>
<feature type="domain" description="AB hydrolase-1" evidence="8">
    <location>
        <begin position="212"/>
        <end position="502"/>
    </location>
</feature>
<evidence type="ECO:0000256" key="5">
    <source>
        <dbReference type="ARBA" id="ARBA00022801"/>
    </source>
</evidence>
<evidence type="ECO:0000259" key="8">
    <source>
        <dbReference type="Pfam" id="PF12697"/>
    </source>
</evidence>
<comment type="catalytic activity">
    <reaction evidence="6">
        <text>[phosphatase 2A protein]-C-terminal L-leucine methyl ester + H2O = [phosphatase 2A protein]-C-terminal L-leucine + methanol + H(+)</text>
        <dbReference type="Rhea" id="RHEA:48548"/>
        <dbReference type="Rhea" id="RHEA-COMP:12134"/>
        <dbReference type="Rhea" id="RHEA-COMP:12135"/>
        <dbReference type="ChEBI" id="CHEBI:15377"/>
        <dbReference type="ChEBI" id="CHEBI:15378"/>
        <dbReference type="ChEBI" id="CHEBI:17790"/>
        <dbReference type="ChEBI" id="CHEBI:90516"/>
        <dbReference type="ChEBI" id="CHEBI:90517"/>
        <dbReference type="EC" id="3.1.1.89"/>
    </reaction>
</comment>
<dbReference type="Gene3D" id="3.40.50.1820">
    <property type="entry name" value="alpha/beta hydrolase"/>
    <property type="match status" value="1"/>
</dbReference>
<dbReference type="Pfam" id="PF12697">
    <property type="entry name" value="Abhydrolase_6"/>
    <property type="match status" value="1"/>
</dbReference>
<evidence type="ECO:0000313" key="9">
    <source>
        <dbReference type="EMBL" id="PWZ03056.1"/>
    </source>
</evidence>
<organism evidence="9 10">
    <name type="scientific">Testicularia cyperi</name>
    <dbReference type="NCBI Taxonomy" id="1882483"/>
    <lineage>
        <taxon>Eukaryota</taxon>
        <taxon>Fungi</taxon>
        <taxon>Dikarya</taxon>
        <taxon>Basidiomycota</taxon>
        <taxon>Ustilaginomycotina</taxon>
        <taxon>Ustilaginomycetes</taxon>
        <taxon>Ustilaginales</taxon>
        <taxon>Anthracoideaceae</taxon>
        <taxon>Testicularia</taxon>
    </lineage>
</organism>
<dbReference type="AlphaFoldDB" id="A0A317XXL2"/>
<dbReference type="OrthoDB" id="194865at2759"/>
<gene>
    <name evidence="9" type="ORF">BCV70DRAFT_209496</name>
</gene>
<protein>
    <recommendedName>
        <fullName evidence="3">Protein phosphatase methylesterase 1</fullName>
        <ecNumber evidence="2">3.1.1.89</ecNumber>
    </recommendedName>
</protein>
<evidence type="ECO:0000256" key="7">
    <source>
        <dbReference type="SAM" id="MobiDB-lite"/>
    </source>
</evidence>
<keyword evidence="10" id="KW-1185">Reference proteome</keyword>
<reference evidence="9 10" key="1">
    <citation type="journal article" date="2018" name="Mol. Biol. Evol.">
        <title>Broad Genomic Sampling Reveals a Smut Pathogenic Ancestry of the Fungal Clade Ustilaginomycotina.</title>
        <authorList>
            <person name="Kijpornyongpan T."/>
            <person name="Mondo S.J."/>
            <person name="Barry K."/>
            <person name="Sandor L."/>
            <person name="Lee J."/>
            <person name="Lipzen A."/>
            <person name="Pangilinan J."/>
            <person name="LaButti K."/>
            <person name="Hainaut M."/>
            <person name="Henrissat B."/>
            <person name="Grigoriev I.V."/>
            <person name="Spatafora J.W."/>
            <person name="Aime M.C."/>
        </authorList>
    </citation>
    <scope>NUCLEOTIDE SEQUENCE [LARGE SCALE GENOMIC DNA]</scope>
    <source>
        <strain evidence="9 10">MCA 3645</strain>
    </source>
</reference>
<name>A0A317XXL2_9BASI</name>
<feature type="region of interest" description="Disordered" evidence="7">
    <location>
        <begin position="177"/>
        <end position="204"/>
    </location>
</feature>
<evidence type="ECO:0000256" key="4">
    <source>
        <dbReference type="ARBA" id="ARBA00022487"/>
    </source>
</evidence>
<keyword evidence="4" id="KW-0719">Serine esterase</keyword>
<evidence type="ECO:0000256" key="2">
    <source>
        <dbReference type="ARBA" id="ARBA00013111"/>
    </source>
</evidence>
<accession>A0A317XXL2</accession>
<feature type="region of interest" description="Disordered" evidence="7">
    <location>
        <begin position="25"/>
        <end position="96"/>
    </location>
</feature>
<dbReference type="PANTHER" id="PTHR14189">
    <property type="entry name" value="PROTEIN PHOSPHATASE METHYLESTERASE-1 RELATED"/>
    <property type="match status" value="1"/>
</dbReference>
<evidence type="ECO:0000256" key="1">
    <source>
        <dbReference type="ARBA" id="ARBA00008645"/>
    </source>
</evidence>
<comment type="similarity">
    <text evidence="1">Belongs to the AB hydrolase superfamily.</text>
</comment>
<dbReference type="InterPro" id="IPR000073">
    <property type="entry name" value="AB_hydrolase_1"/>
</dbReference>
<keyword evidence="5 9" id="KW-0378">Hydrolase</keyword>
<evidence type="ECO:0000256" key="3">
    <source>
        <dbReference type="ARBA" id="ARBA00020672"/>
    </source>
</evidence>
<proteinExistence type="inferred from homology"/>
<dbReference type="STRING" id="1882483.A0A317XXL2"/>
<dbReference type="PANTHER" id="PTHR14189:SF0">
    <property type="entry name" value="PROTEIN PHOSPHATASE METHYLESTERASE 1"/>
    <property type="match status" value="1"/>
</dbReference>
<sequence>MSSDLRTSILRARLDRKVPPHTHIGRIEETNAIEDDANLMESEAADALGAMPPPPARHPAIFGSSAAPPSTAASSESSSSLTFSTPSIAAGPSSGASVSFLSRKTAKASQDFSPHSAEGFFQEALEVDVPLTTGSATFRVYYTPPRPAIGSRKQSAHRSTINDAIDITSAALPTLRPGILRSDRDESPEADEPEPAITGPSGASSDPGTIFLLHHGAGFSALSYALTAAEITQSTKGEVGILAYDCRGHGRTRLHAASSGPPDMSLDTLSTDLIALLKTMFPDPDAMPSLVMVGHSMGGSVVVSAAHALIASGFRRVSGVAVLDVVEGTAMDALPVMRSVVQSRPAGFSSVEAAIRWHVDSKTVVNLTSARVSVPPLVAPNPKWTAVDATQATSSDFDESEPHETLKDEIEEDERPAAGRALPYRYCWRTDLLATEPYWRGWFEGLSSRFLGTRSARLLLLAGTDRLDRELMIGQMQGKYQLEVISDVGHSLQEDAPDRTARILVDFWRRNERVQIPSKLIKKVGEQ</sequence>
<feature type="compositionally biased region" description="Low complexity" evidence="7">
    <location>
        <begin position="64"/>
        <end position="96"/>
    </location>
</feature>
<dbReference type="EMBL" id="KZ819188">
    <property type="protein sequence ID" value="PWZ03056.1"/>
    <property type="molecule type" value="Genomic_DNA"/>
</dbReference>
<evidence type="ECO:0000256" key="6">
    <source>
        <dbReference type="ARBA" id="ARBA00049203"/>
    </source>
</evidence>
<dbReference type="FunCoup" id="A0A317XXL2">
    <property type="interactions" value="462"/>
</dbReference>
<evidence type="ECO:0000313" key="10">
    <source>
        <dbReference type="Proteomes" id="UP000246740"/>
    </source>
</evidence>
<dbReference type="EC" id="3.1.1.89" evidence="2"/>
<dbReference type="GO" id="GO:0051723">
    <property type="term" value="F:protein methylesterase activity"/>
    <property type="evidence" value="ECO:0007669"/>
    <property type="project" value="UniProtKB-EC"/>
</dbReference>
<dbReference type="Proteomes" id="UP000246740">
    <property type="component" value="Unassembled WGS sequence"/>
</dbReference>
<dbReference type="InterPro" id="IPR016812">
    <property type="entry name" value="PPase_methylesterase_euk"/>
</dbReference>